<dbReference type="EMBL" id="JAMJEV010000005">
    <property type="protein sequence ID" value="MDO0822607.1"/>
    <property type="molecule type" value="Genomic_DNA"/>
</dbReference>
<dbReference type="Proteomes" id="UP001176021">
    <property type="component" value="Unassembled WGS sequence"/>
</dbReference>
<reference evidence="2" key="1">
    <citation type="submission" date="2022-05" db="EMBL/GenBank/DDBJ databases">
        <title>Expanded diversity of anoxic marine methylotrophy in a Black Sea sulfate reducing microorganism.</title>
        <authorList>
            <person name="Fischer P.Q."/>
            <person name="Stams A.J.M."/>
            <person name="Villanueva L."/>
            <person name="Sousa D.Z."/>
        </authorList>
    </citation>
    <scope>NUCLEOTIDE SEQUENCE</scope>
    <source>
        <strain evidence="2">P130</strain>
    </source>
</reference>
<dbReference type="InterPro" id="IPR036866">
    <property type="entry name" value="RibonucZ/Hydroxyglut_hydro"/>
</dbReference>
<gene>
    <name evidence="2" type="ORF">M8H41_07035</name>
</gene>
<evidence type="ECO:0000313" key="3">
    <source>
        <dbReference type="Proteomes" id="UP001176021"/>
    </source>
</evidence>
<dbReference type="PANTHER" id="PTHR23131">
    <property type="entry name" value="ENDORIBONUCLEASE LACTB2"/>
    <property type="match status" value="1"/>
</dbReference>
<dbReference type="SUPFAM" id="SSF56281">
    <property type="entry name" value="Metallo-hydrolase/oxidoreductase"/>
    <property type="match status" value="1"/>
</dbReference>
<sequence length="322" mass="36655">MCQEIRPNLFRIEIPLPKNPLKALNSYVIKGPERNLIIDTGMNREECLNATQAGLIELSVNLNVTDFFITHLHADHLGLVSNLASSTSKIYFNGPEAELIKFPSWEEEKHFAKIFGFPKDELEAAIEMHPGFKYSNTKKVDFEILKQDDVLSIGDYSFKCIETPGHTPGHMCLYDLSKKILVSGDHILSNITPNISLWGDDWDPLGVYLKSLDKVSILDVELVLPGHRGVITSCRERIQELKQHHQERVDEILAILSRGNLNGYQVAAQMTWDMTYESWEMFPVSQKWFATGEAIAHLKYLEGKGKVRRETRQGKLVYTLAK</sequence>
<organism evidence="2 3">
    <name type="scientific">Desulfosporosinus nitroreducens</name>
    <dbReference type="NCBI Taxonomy" id="2018668"/>
    <lineage>
        <taxon>Bacteria</taxon>
        <taxon>Bacillati</taxon>
        <taxon>Bacillota</taxon>
        <taxon>Clostridia</taxon>
        <taxon>Eubacteriales</taxon>
        <taxon>Desulfitobacteriaceae</taxon>
        <taxon>Desulfosporosinus</taxon>
    </lineage>
</organism>
<dbReference type="RefSeq" id="WP_301999127.1">
    <property type="nucleotide sequence ID" value="NZ_JAMJEV010000005.1"/>
</dbReference>
<dbReference type="InterPro" id="IPR001279">
    <property type="entry name" value="Metallo-B-lactamas"/>
</dbReference>
<dbReference type="PANTHER" id="PTHR23131:SF4">
    <property type="entry name" value="METALLO-BETA-LACTAMASE SUPERFAMILY POTEIN"/>
    <property type="match status" value="1"/>
</dbReference>
<keyword evidence="3" id="KW-1185">Reference proteome</keyword>
<dbReference type="CDD" id="cd07725">
    <property type="entry name" value="TTHA1429-like_MBL-fold"/>
    <property type="match status" value="1"/>
</dbReference>
<evidence type="ECO:0000259" key="1">
    <source>
        <dbReference type="SMART" id="SM00849"/>
    </source>
</evidence>
<dbReference type="SMART" id="SM00849">
    <property type="entry name" value="Lactamase_B"/>
    <property type="match status" value="1"/>
</dbReference>
<dbReference type="InterPro" id="IPR050662">
    <property type="entry name" value="Sec-metab_biosynth-thioest"/>
</dbReference>
<name>A0ABT8QMP0_9FIRM</name>
<proteinExistence type="predicted"/>
<accession>A0ABT8QMP0</accession>
<dbReference type="Gene3D" id="1.10.10.10">
    <property type="entry name" value="Winged helix-like DNA-binding domain superfamily/Winged helix DNA-binding domain"/>
    <property type="match status" value="1"/>
</dbReference>
<comment type="caution">
    <text evidence="2">The sequence shown here is derived from an EMBL/GenBank/DDBJ whole genome shotgun (WGS) entry which is preliminary data.</text>
</comment>
<dbReference type="Gene3D" id="3.60.15.10">
    <property type="entry name" value="Ribonuclease Z/Hydroxyacylglutathione hydrolase-like"/>
    <property type="match status" value="1"/>
</dbReference>
<dbReference type="InterPro" id="IPR036388">
    <property type="entry name" value="WH-like_DNA-bd_sf"/>
</dbReference>
<evidence type="ECO:0000313" key="2">
    <source>
        <dbReference type="EMBL" id="MDO0822607.1"/>
    </source>
</evidence>
<protein>
    <submittedName>
        <fullName evidence="2">MBL fold metallo-hydrolase</fullName>
    </submittedName>
</protein>
<dbReference type="Pfam" id="PF00753">
    <property type="entry name" value="Lactamase_B"/>
    <property type="match status" value="1"/>
</dbReference>
<feature type="domain" description="Metallo-beta-lactamase" evidence="1">
    <location>
        <begin position="23"/>
        <end position="227"/>
    </location>
</feature>